<evidence type="ECO:0000256" key="4">
    <source>
        <dbReference type="ARBA" id="ARBA00022722"/>
    </source>
</evidence>
<dbReference type="InterPro" id="IPR001584">
    <property type="entry name" value="Integrase_cat-core"/>
</dbReference>
<dbReference type="Pfam" id="PF00665">
    <property type="entry name" value="rve"/>
    <property type="match status" value="1"/>
</dbReference>
<dbReference type="SUPFAM" id="SSF56672">
    <property type="entry name" value="DNA/RNA polymerases"/>
    <property type="match status" value="1"/>
</dbReference>
<dbReference type="InterPro" id="IPR012337">
    <property type="entry name" value="RNaseH-like_sf"/>
</dbReference>
<dbReference type="GO" id="GO:0003676">
    <property type="term" value="F:nucleic acid binding"/>
    <property type="evidence" value="ECO:0007669"/>
    <property type="project" value="InterPro"/>
</dbReference>
<keyword evidence="6" id="KW-0378">Hydrolase</keyword>
<proteinExistence type="predicted"/>
<protein>
    <recommendedName>
        <fullName evidence="1">RNA-directed DNA polymerase</fullName>
        <ecNumber evidence="1">2.7.7.49</ecNumber>
    </recommendedName>
</protein>
<dbReference type="InterPro" id="IPR041588">
    <property type="entry name" value="Integrase_H2C2"/>
</dbReference>
<dbReference type="SUPFAM" id="SSF53098">
    <property type="entry name" value="Ribonuclease H-like"/>
    <property type="match status" value="1"/>
</dbReference>
<dbReference type="EC" id="2.7.7.49" evidence="1"/>
<dbReference type="InterPro" id="IPR041373">
    <property type="entry name" value="RT_RNaseH"/>
</dbReference>
<dbReference type="GO" id="GO:0042575">
    <property type="term" value="C:DNA polymerase complex"/>
    <property type="evidence" value="ECO:0007669"/>
    <property type="project" value="UniProtKB-ARBA"/>
</dbReference>
<dbReference type="InterPro" id="IPR043128">
    <property type="entry name" value="Rev_trsase/Diguanyl_cyclase"/>
</dbReference>
<accession>A0AAU9UI62</accession>
<dbReference type="AlphaFoldDB" id="A0AAU9UI62"/>
<keyword evidence="4" id="KW-0540">Nuclease</keyword>
<dbReference type="InterPro" id="IPR036397">
    <property type="entry name" value="RNaseH_sf"/>
</dbReference>
<dbReference type="Gene3D" id="3.30.70.270">
    <property type="match status" value="2"/>
</dbReference>
<evidence type="ECO:0000256" key="6">
    <source>
        <dbReference type="ARBA" id="ARBA00022801"/>
    </source>
</evidence>
<dbReference type="FunFam" id="3.30.70.270:FF:000003">
    <property type="entry name" value="Transposon Ty3-G Gag-Pol polyprotein"/>
    <property type="match status" value="1"/>
</dbReference>
<evidence type="ECO:0000259" key="8">
    <source>
        <dbReference type="PROSITE" id="PS50878"/>
    </source>
</evidence>
<evidence type="ECO:0000313" key="11">
    <source>
        <dbReference type="Proteomes" id="UP001153954"/>
    </source>
</evidence>
<keyword evidence="5" id="KW-0255">Endonuclease</keyword>
<dbReference type="FunFam" id="1.10.340.70:FF:000001">
    <property type="entry name" value="Retrovirus-related Pol polyprotein from transposon gypsy-like Protein"/>
    <property type="match status" value="1"/>
</dbReference>
<dbReference type="InterPro" id="IPR000477">
    <property type="entry name" value="RT_dom"/>
</dbReference>
<evidence type="ECO:0000256" key="2">
    <source>
        <dbReference type="ARBA" id="ARBA00022679"/>
    </source>
</evidence>
<dbReference type="Pfam" id="PF00078">
    <property type="entry name" value="RVT_1"/>
    <property type="match status" value="1"/>
</dbReference>
<keyword evidence="3" id="KW-0548">Nucleotidyltransferase</keyword>
<dbReference type="PROSITE" id="PS50878">
    <property type="entry name" value="RT_POL"/>
    <property type="match status" value="1"/>
</dbReference>
<keyword evidence="7" id="KW-0695">RNA-directed DNA polymerase</keyword>
<evidence type="ECO:0000313" key="10">
    <source>
        <dbReference type="EMBL" id="CAH2098726.1"/>
    </source>
</evidence>
<organism evidence="10 11">
    <name type="scientific">Euphydryas editha</name>
    <name type="common">Edith's checkerspot</name>
    <dbReference type="NCBI Taxonomy" id="104508"/>
    <lineage>
        <taxon>Eukaryota</taxon>
        <taxon>Metazoa</taxon>
        <taxon>Ecdysozoa</taxon>
        <taxon>Arthropoda</taxon>
        <taxon>Hexapoda</taxon>
        <taxon>Insecta</taxon>
        <taxon>Pterygota</taxon>
        <taxon>Neoptera</taxon>
        <taxon>Endopterygota</taxon>
        <taxon>Lepidoptera</taxon>
        <taxon>Glossata</taxon>
        <taxon>Ditrysia</taxon>
        <taxon>Papilionoidea</taxon>
        <taxon>Nymphalidae</taxon>
        <taxon>Nymphalinae</taxon>
        <taxon>Euphydryas</taxon>
    </lineage>
</organism>
<dbReference type="PROSITE" id="PS50994">
    <property type="entry name" value="INTEGRASE"/>
    <property type="match status" value="1"/>
</dbReference>
<feature type="domain" description="Reverse transcriptase" evidence="8">
    <location>
        <begin position="1"/>
        <end position="82"/>
    </location>
</feature>
<dbReference type="InterPro" id="IPR043502">
    <property type="entry name" value="DNA/RNA_pol_sf"/>
</dbReference>
<keyword evidence="11" id="KW-1185">Reference proteome</keyword>
<dbReference type="FunFam" id="3.30.70.270:FF:000026">
    <property type="entry name" value="Transposon Ty3-G Gag-Pol polyprotein"/>
    <property type="match status" value="1"/>
</dbReference>
<keyword evidence="2" id="KW-0808">Transferase</keyword>
<dbReference type="GO" id="GO:0004519">
    <property type="term" value="F:endonuclease activity"/>
    <property type="evidence" value="ECO:0007669"/>
    <property type="project" value="UniProtKB-KW"/>
</dbReference>
<dbReference type="CDD" id="cd09274">
    <property type="entry name" value="RNase_HI_RT_Ty3"/>
    <property type="match status" value="1"/>
</dbReference>
<comment type="caution">
    <text evidence="10">The sequence shown here is derived from an EMBL/GenBank/DDBJ whole genome shotgun (WGS) entry which is preliminary data.</text>
</comment>
<dbReference type="FunFam" id="3.30.420.10:FF:000032">
    <property type="entry name" value="Retrovirus-related Pol polyprotein from transposon 297-like Protein"/>
    <property type="match status" value="1"/>
</dbReference>
<dbReference type="PANTHER" id="PTHR37984">
    <property type="entry name" value="PROTEIN CBG26694"/>
    <property type="match status" value="1"/>
</dbReference>
<name>A0AAU9UI62_EUPED</name>
<feature type="domain" description="Integrase catalytic" evidence="9">
    <location>
        <begin position="439"/>
        <end position="598"/>
    </location>
</feature>
<gene>
    <name evidence="10" type="ORF">EEDITHA_LOCUS13812</name>
</gene>
<dbReference type="InterPro" id="IPR050951">
    <property type="entry name" value="Retrovirus_Pol_polyprotein"/>
</dbReference>
<dbReference type="Gene3D" id="3.30.420.10">
    <property type="entry name" value="Ribonuclease H-like superfamily/Ribonuclease H"/>
    <property type="match status" value="1"/>
</dbReference>
<evidence type="ECO:0000259" key="9">
    <source>
        <dbReference type="PROSITE" id="PS50994"/>
    </source>
</evidence>
<dbReference type="EMBL" id="CAKOGL010000020">
    <property type="protein sequence ID" value="CAH2098726.1"/>
    <property type="molecule type" value="Genomic_DNA"/>
</dbReference>
<sequence>MPFGLVNAPSVFQRTINKILSHAKIKYAVIYMDDILIPARDFEEGLLRLREVLELLRSGGLTLNLSKCNFFFKSIDFLGFEVGPDGIRPGSRKTDAVAQFPIPKNQHEVRQFMGLASFFRRFIKDFAIIARPLTDLLRKNCNWKWSELQNTAFNDIKKKLTERPVIALYDPKAATELHTDASKLGVAGILLQKNKDGILCPVSYYSRKTTVDEQKMHSYELETLAVVASLNRFRVYLLGIPFKIYTDCNALRTTLTKRDLIPRIARWWIQLQEFDCEIEYRSGDRMAHVDALSRHPVNAGVVEAHVLDVLNVESDNWLSTAQLVDEEVQTIKNILKNPESKNIADVLNNYEVKNDRLYRKIDGSLKWVVPKPMRWQILKRNHDDLGHFGFEKTLARVRDSFWFAKMRRFIKKYVSACLECAHHKASGGPREGFLHPIPKVDKPFHTIHADHLGPFIKSKHGNCYLLVIVDSFTKYVNIKPVKNVKAATTIRVLKEHISYFGVPVRLITDRGSCFTSNSFKVFIKETGIKHILNAVATPRANGQVERFNRTILDALSTKTHGKNDKSWDEFVPDIQIGLNTSVHKTTQKSPSELLFGFRASNTTEGILNDAISDTVKVNSSEQLDEMRKKAGELIRLQQEKDSVRFNRKRKPGINYKIGDLIRVERDICSNNGKSKKLLPKFQGPYRIAKLLPHDRFLIEDTPITQKTKRRYESIVARDKIHPWLNLNTDLNSSTDNDDDSDCDNQIETLTNE</sequence>
<dbReference type="GO" id="GO:0003964">
    <property type="term" value="F:RNA-directed DNA polymerase activity"/>
    <property type="evidence" value="ECO:0007669"/>
    <property type="project" value="UniProtKB-KW"/>
</dbReference>
<dbReference type="Pfam" id="PF17917">
    <property type="entry name" value="RT_RNaseH"/>
    <property type="match status" value="1"/>
</dbReference>
<evidence type="ECO:0000256" key="7">
    <source>
        <dbReference type="ARBA" id="ARBA00022918"/>
    </source>
</evidence>
<evidence type="ECO:0000256" key="5">
    <source>
        <dbReference type="ARBA" id="ARBA00022759"/>
    </source>
</evidence>
<dbReference type="GO" id="GO:0016787">
    <property type="term" value="F:hydrolase activity"/>
    <property type="evidence" value="ECO:0007669"/>
    <property type="project" value="UniProtKB-KW"/>
</dbReference>
<dbReference type="GO" id="GO:0015074">
    <property type="term" value="P:DNA integration"/>
    <property type="evidence" value="ECO:0007669"/>
    <property type="project" value="InterPro"/>
</dbReference>
<evidence type="ECO:0000256" key="3">
    <source>
        <dbReference type="ARBA" id="ARBA00022695"/>
    </source>
</evidence>
<reference evidence="10" key="1">
    <citation type="submission" date="2022-03" db="EMBL/GenBank/DDBJ databases">
        <authorList>
            <person name="Tunstrom K."/>
        </authorList>
    </citation>
    <scope>NUCLEOTIDE SEQUENCE</scope>
</reference>
<dbReference type="Gene3D" id="1.10.340.70">
    <property type="match status" value="1"/>
</dbReference>
<dbReference type="Pfam" id="PF17921">
    <property type="entry name" value="Integrase_H2C2"/>
    <property type="match status" value="1"/>
</dbReference>
<dbReference type="PANTHER" id="PTHR37984:SF5">
    <property type="entry name" value="PROTEIN NYNRIN-LIKE"/>
    <property type="match status" value="1"/>
</dbReference>
<dbReference type="Proteomes" id="UP001153954">
    <property type="component" value="Unassembled WGS sequence"/>
</dbReference>
<evidence type="ECO:0000256" key="1">
    <source>
        <dbReference type="ARBA" id="ARBA00012493"/>
    </source>
</evidence>